<sequence length="443" mass="51001">MTLKIYNLPFGSVTINEQEVVVTVAKKEFTHTDFHYPHVEMTHILPMTQQQEHEQSIHFHYEKPPSVHSMMKVKDEDQLVKMGLVKAILEEAVAQKITHYVSLHPATLLYRPMFTVYYSYLATEGMPYEPEEMLTRYKALALFILTPQSYDTCLTKLTMLPERKQPFLASLIDADSLDEMQRLAAEAYDYMSFRQIEQVQRERKRTRRNWLLISALLIVVALAAVSYVKQQANEQQAQAVATIEQDYKEKELAKQADTAFESGDYDKATKLYLKLGESEAQIAERLIAKEAYQQALAVFPKSLEQVIEALTEREQLAQLLTLTIDEKHEELAQQLTTEKAIVAFDTTKMMADLPFVMNEPTLERMAKQYLAQKDIAGAKEVQRKTQSEALAKEIEQKEARIALKEAKANYHATEQSDATNKQELLQIQRTKIKELEEKLKEGE</sequence>
<dbReference type="AlphaFoldDB" id="A0A917LJZ8"/>
<feature type="coiled-coil region" evidence="1">
    <location>
        <begin position="387"/>
        <end position="438"/>
    </location>
</feature>
<name>A0A917LJZ8_9BACI</name>
<dbReference type="Proteomes" id="UP000616608">
    <property type="component" value="Unassembled WGS sequence"/>
</dbReference>
<evidence type="ECO:0000256" key="1">
    <source>
        <dbReference type="SAM" id="Coils"/>
    </source>
</evidence>
<protein>
    <recommendedName>
        <fullName evidence="5">Type VII secretion protein EssB</fullName>
    </recommendedName>
</protein>
<feature type="transmembrane region" description="Helical" evidence="2">
    <location>
        <begin position="210"/>
        <end position="228"/>
    </location>
</feature>
<keyword evidence="1" id="KW-0175">Coiled coil</keyword>
<evidence type="ECO:0000256" key="2">
    <source>
        <dbReference type="SAM" id="Phobius"/>
    </source>
</evidence>
<evidence type="ECO:0008006" key="5">
    <source>
        <dbReference type="Google" id="ProtNLM"/>
    </source>
</evidence>
<gene>
    <name evidence="3" type="ORF">GCM10007425_30630</name>
</gene>
<dbReference type="EMBL" id="BMJT01000017">
    <property type="protein sequence ID" value="GGG33795.1"/>
    <property type="molecule type" value="Genomic_DNA"/>
</dbReference>
<reference evidence="3" key="2">
    <citation type="submission" date="2020-09" db="EMBL/GenBank/DDBJ databases">
        <authorList>
            <person name="Sun Q."/>
            <person name="Zhou Y."/>
        </authorList>
    </citation>
    <scope>NUCLEOTIDE SEQUENCE</scope>
    <source>
        <strain evidence="3">CGMCC 1.15760</strain>
    </source>
</reference>
<organism evidence="3 4">
    <name type="scientific">Lysinibacillus alkalisoli</name>
    <dbReference type="NCBI Taxonomy" id="1911548"/>
    <lineage>
        <taxon>Bacteria</taxon>
        <taxon>Bacillati</taxon>
        <taxon>Bacillota</taxon>
        <taxon>Bacilli</taxon>
        <taxon>Bacillales</taxon>
        <taxon>Bacillaceae</taxon>
        <taxon>Lysinibacillus</taxon>
    </lineage>
</organism>
<accession>A0A917LJZ8</accession>
<keyword evidence="2" id="KW-0812">Transmembrane</keyword>
<dbReference type="Gene3D" id="1.10.510.10">
    <property type="entry name" value="Transferase(Phosphotransferase) domain 1"/>
    <property type="match status" value="1"/>
</dbReference>
<keyword evidence="2" id="KW-1133">Transmembrane helix</keyword>
<keyword evidence="4" id="KW-1185">Reference proteome</keyword>
<comment type="caution">
    <text evidence="3">The sequence shown here is derived from an EMBL/GenBank/DDBJ whole genome shotgun (WGS) entry which is preliminary data.</text>
</comment>
<reference evidence="3" key="1">
    <citation type="journal article" date="2014" name="Int. J. Syst. Evol. Microbiol.">
        <title>Complete genome sequence of Corynebacterium casei LMG S-19264T (=DSM 44701T), isolated from a smear-ripened cheese.</title>
        <authorList>
            <consortium name="US DOE Joint Genome Institute (JGI-PGF)"/>
            <person name="Walter F."/>
            <person name="Albersmeier A."/>
            <person name="Kalinowski J."/>
            <person name="Ruckert C."/>
        </authorList>
    </citation>
    <scope>NUCLEOTIDE SEQUENCE</scope>
    <source>
        <strain evidence="3">CGMCC 1.15760</strain>
    </source>
</reference>
<evidence type="ECO:0000313" key="3">
    <source>
        <dbReference type="EMBL" id="GGG33795.1"/>
    </source>
</evidence>
<evidence type="ECO:0000313" key="4">
    <source>
        <dbReference type="Proteomes" id="UP000616608"/>
    </source>
</evidence>
<proteinExistence type="predicted"/>
<keyword evidence="2" id="KW-0472">Membrane</keyword>
<dbReference type="RefSeq" id="WP_188615951.1">
    <property type="nucleotide sequence ID" value="NZ_BMJT01000017.1"/>
</dbReference>